<feature type="compositionally biased region" description="Polar residues" evidence="1">
    <location>
        <begin position="1053"/>
        <end position="1063"/>
    </location>
</feature>
<organism evidence="2 3">
    <name type="scientific">Xenoophorus captivus</name>
    <dbReference type="NCBI Taxonomy" id="1517983"/>
    <lineage>
        <taxon>Eukaryota</taxon>
        <taxon>Metazoa</taxon>
        <taxon>Chordata</taxon>
        <taxon>Craniata</taxon>
        <taxon>Vertebrata</taxon>
        <taxon>Euteleostomi</taxon>
        <taxon>Actinopterygii</taxon>
        <taxon>Neopterygii</taxon>
        <taxon>Teleostei</taxon>
        <taxon>Neoteleostei</taxon>
        <taxon>Acanthomorphata</taxon>
        <taxon>Ovalentaria</taxon>
        <taxon>Atherinomorphae</taxon>
        <taxon>Cyprinodontiformes</taxon>
        <taxon>Goodeidae</taxon>
        <taxon>Xenoophorus</taxon>
    </lineage>
</organism>
<feature type="region of interest" description="Disordered" evidence="1">
    <location>
        <begin position="776"/>
        <end position="835"/>
    </location>
</feature>
<feature type="region of interest" description="Disordered" evidence="1">
    <location>
        <begin position="1"/>
        <end position="31"/>
    </location>
</feature>
<feature type="region of interest" description="Disordered" evidence="1">
    <location>
        <begin position="75"/>
        <end position="108"/>
    </location>
</feature>
<feature type="compositionally biased region" description="Basic residues" evidence="1">
    <location>
        <begin position="225"/>
        <end position="234"/>
    </location>
</feature>
<feature type="compositionally biased region" description="Polar residues" evidence="1">
    <location>
        <begin position="503"/>
        <end position="514"/>
    </location>
</feature>
<protein>
    <submittedName>
        <fullName evidence="2">Uncharacterized protein</fullName>
    </submittedName>
</protein>
<gene>
    <name evidence="2" type="ORF">XENOCAPTIV_011413</name>
</gene>
<evidence type="ECO:0000256" key="1">
    <source>
        <dbReference type="SAM" id="MobiDB-lite"/>
    </source>
</evidence>
<comment type="caution">
    <text evidence="2">The sequence shown here is derived from an EMBL/GenBank/DDBJ whole genome shotgun (WGS) entry which is preliminary data.</text>
</comment>
<dbReference type="EMBL" id="JAHRIN010078063">
    <property type="protein sequence ID" value="MEQ2219018.1"/>
    <property type="molecule type" value="Genomic_DNA"/>
</dbReference>
<feature type="region of interest" description="Disordered" evidence="1">
    <location>
        <begin position="590"/>
        <end position="658"/>
    </location>
</feature>
<feature type="compositionally biased region" description="Basic residues" evidence="1">
    <location>
        <begin position="267"/>
        <end position="280"/>
    </location>
</feature>
<feature type="region of interest" description="Disordered" evidence="1">
    <location>
        <begin position="857"/>
        <end position="1012"/>
    </location>
</feature>
<feature type="compositionally biased region" description="Polar residues" evidence="1">
    <location>
        <begin position="860"/>
        <end position="870"/>
    </location>
</feature>
<feature type="compositionally biased region" description="Basic residues" evidence="1">
    <location>
        <begin position="357"/>
        <end position="368"/>
    </location>
</feature>
<feature type="compositionally biased region" description="Basic residues" evidence="1">
    <location>
        <begin position="446"/>
        <end position="457"/>
    </location>
</feature>
<feature type="compositionally biased region" description="Basic and acidic residues" evidence="1">
    <location>
        <begin position="605"/>
        <end position="623"/>
    </location>
</feature>
<reference evidence="2 3" key="1">
    <citation type="submission" date="2021-06" db="EMBL/GenBank/DDBJ databases">
        <authorList>
            <person name="Palmer J.M."/>
        </authorList>
    </citation>
    <scope>NUCLEOTIDE SEQUENCE [LARGE SCALE GENOMIC DNA]</scope>
    <source>
        <strain evidence="2 3">XC_2019</strain>
        <tissue evidence="2">Muscle</tissue>
    </source>
</reference>
<feature type="region of interest" description="Disordered" evidence="1">
    <location>
        <begin position="154"/>
        <end position="234"/>
    </location>
</feature>
<feature type="compositionally biased region" description="Polar residues" evidence="1">
    <location>
        <begin position="325"/>
        <end position="336"/>
    </location>
</feature>
<feature type="region of interest" description="Disordered" evidence="1">
    <location>
        <begin position="1046"/>
        <end position="1203"/>
    </location>
</feature>
<feature type="compositionally biased region" description="Basic residues" evidence="1">
    <location>
        <begin position="891"/>
        <end position="902"/>
    </location>
</feature>
<feature type="compositionally biased region" description="Basic and acidic residues" evidence="1">
    <location>
        <begin position="84"/>
        <end position="97"/>
    </location>
</feature>
<feature type="compositionally biased region" description="Polar residues" evidence="1">
    <location>
        <begin position="1277"/>
        <end position="1291"/>
    </location>
</feature>
<feature type="compositionally biased region" description="Polar residues" evidence="1">
    <location>
        <begin position="414"/>
        <end position="425"/>
    </location>
</feature>
<feature type="region of interest" description="Disordered" evidence="1">
    <location>
        <begin position="680"/>
        <end position="744"/>
    </location>
</feature>
<feature type="compositionally biased region" description="Basic and acidic residues" evidence="1">
    <location>
        <begin position="1256"/>
        <end position="1267"/>
    </location>
</feature>
<feature type="compositionally biased region" description="Polar residues" evidence="1">
    <location>
        <begin position="99"/>
        <end position="108"/>
    </location>
</feature>
<keyword evidence="3" id="KW-1185">Reference proteome</keyword>
<evidence type="ECO:0000313" key="3">
    <source>
        <dbReference type="Proteomes" id="UP001434883"/>
    </source>
</evidence>
<feature type="compositionally biased region" description="Basic residues" evidence="1">
    <location>
        <begin position="1084"/>
        <end position="1095"/>
    </location>
</feature>
<name>A0ABV0SEN4_9TELE</name>
<feature type="compositionally biased region" description="Basic residues" evidence="1">
    <location>
        <begin position="1173"/>
        <end position="1184"/>
    </location>
</feature>
<feature type="compositionally biased region" description="Polar residues" evidence="1">
    <location>
        <begin position="1142"/>
        <end position="1152"/>
    </location>
</feature>
<feature type="compositionally biased region" description="Basic residues" evidence="1">
    <location>
        <begin position="980"/>
        <end position="990"/>
    </location>
</feature>
<evidence type="ECO:0000313" key="2">
    <source>
        <dbReference type="EMBL" id="MEQ2219018.1"/>
    </source>
</evidence>
<proteinExistence type="predicted"/>
<feature type="compositionally biased region" description="Basic residues" evidence="1">
    <location>
        <begin position="713"/>
        <end position="724"/>
    </location>
</feature>
<feature type="region of interest" description="Disordered" evidence="1">
    <location>
        <begin position="246"/>
        <end position="569"/>
    </location>
</feature>
<feature type="compositionally biased region" description="Basic residues" evidence="1">
    <location>
        <begin position="802"/>
        <end position="811"/>
    </location>
</feature>
<dbReference type="Proteomes" id="UP001434883">
    <property type="component" value="Unassembled WGS sequence"/>
</dbReference>
<feature type="compositionally biased region" description="Polar residues" evidence="1">
    <location>
        <begin position="949"/>
        <end position="959"/>
    </location>
</feature>
<accession>A0ABV0SEN4</accession>
<feature type="region of interest" description="Disordered" evidence="1">
    <location>
        <begin position="1228"/>
        <end position="1384"/>
    </location>
</feature>
<sequence>MDKARSSQLKAAFSENQSCTKETVMSTPQPVTKNKSICEAQETVEQQEEKKPFKCKRKKKTPIDWGNYYEQDKCNDQGTSAKNIGKEDLSMPEKEVDQAASSDQQSCTTETVMSALQLVTENETICETQETVEQQGEKKPFKCKRKKKTPIDWGNYYEQDKCNDQGTSAKNIGRETLPVSEEADQAASSDQQSCTKETVMSTPQQVTKNESICETQETVEQQGEKKRKKKCKRKKETLIGQEVFIEPDNAETNPSIRHVRMGWTGKYPKHSRNNRQRRKASKETASEPEPLYDQKVSGENIKGQDVSRPELVEDQTASLKDEISQNETVMSEPQQVTEEEKVPETQQNGDQQGEKKPSKKSKRKNRRKASMETASEPEPPNDQEVSGENIKGQDVSRQELVEDQTASLKDEISQNETVTSEPQQVTEEEKVPETQQNGDQQGEKKPSKKSKRKNRRKASMETASEPEPLNDQEVSGENIKGQDVSRQELVEDQTASLKDEISQNETVMSEPQQVTEEEKVPDTQQNGDQQGEKEPSKKSKRKNRRKASMETASKPEPPNDQEVSGENYEQQEVSILEIIEDQTASLIDEINKNERVISEPQQVTEEEKVPETKQNGDKQGEKKPSKKSKRKNRRKASMETASEPEPGNDQKVSGEKFEQQEVSILEMIEDVLASLKDEISENDTLISEPQQVNEEENIPEIQQNGDQQGEKKPSKKSKRKNRRKASMETASDPEPLIDQNISGENYEQQEVTILKMIEYVLTSLKDEISENDTVISELQQITEEENIPETQQNGDQQAEKKPSKKSKRKNRRNESMETASEPEPLNDQKISGENYEQQEVSLLEIIQGVLASLKDEISENDTVMSEPQQVNEEENIPETQQNGDQQGEKKPSKKSKRKNRRKASMETASDPEPLIDQKVSGENYEQQEVSILEIIEDQTAPLKDEISENDTVMSEPQQVTEEENIPETQQNGDQQGEKKPSKKSKRKNRRKESMETASDPEPLNDQKISGENYEQQEVSLLEIIQGVLASLKDEISENDTGVLASLKDEISENDTVISEPQQVNEEENIPETQQNGDQQGEKKPSKKSKRKNRRKASMETASDPEPLIDQKISGENYEQQEVSILEIIEDQTAPLKDEISENDTVISEPQQVTEEENIPETQQNGDQQEEKKPSKKSKRKNRRKASMETASDPEPLIDQKVSGENYEQQEISILEIIEDQTASLKDEIYKNERVMAEPQQVTEEEKGSKTQQNGDQPREKKRSEESKRKNRIKKQTVLETETENPQTGFDQSETKLKVSEEEEISPPQTKYKVVEDVIPTPPQGSETQAAKELHVQDNSCEQEDNSSEQKESPVKKVSLWRRLKKQLTPSHRRQYKDKQENRPQ</sequence>
<feature type="compositionally biased region" description="Basic residues" evidence="1">
    <location>
        <begin position="1358"/>
        <end position="1375"/>
    </location>
</feature>
<feature type="compositionally biased region" description="Basic residues" evidence="1">
    <location>
        <begin position="624"/>
        <end position="635"/>
    </location>
</feature>
<feature type="compositionally biased region" description="Polar residues" evidence="1">
    <location>
        <begin position="186"/>
        <end position="221"/>
    </location>
</feature>